<dbReference type="PANTHER" id="PTHR46719">
    <property type="entry name" value="TRANSCRIPTION FACTOR C2H2 FAMILY-RELATED"/>
    <property type="match status" value="1"/>
</dbReference>
<feature type="transmembrane region" description="Helical" evidence="2">
    <location>
        <begin position="23"/>
        <end position="45"/>
    </location>
</feature>
<proteinExistence type="predicted"/>
<dbReference type="SMART" id="SM00184">
    <property type="entry name" value="RING"/>
    <property type="match status" value="1"/>
</dbReference>
<dbReference type="InterPro" id="IPR045899">
    <property type="entry name" value="ATL71-like"/>
</dbReference>
<protein>
    <submittedName>
        <fullName evidence="4">Putative RING-H2 finger protein atl71</fullName>
    </submittedName>
</protein>
<dbReference type="InterPro" id="IPR013083">
    <property type="entry name" value="Znf_RING/FYVE/PHD"/>
</dbReference>
<evidence type="ECO:0000259" key="3">
    <source>
        <dbReference type="PROSITE" id="PS50089"/>
    </source>
</evidence>
<name>A0A830BS91_9LAMI</name>
<dbReference type="PANTHER" id="PTHR46719:SF7">
    <property type="entry name" value="RING-H2 FINGER PROTEIN ATL71-RELATED"/>
    <property type="match status" value="1"/>
</dbReference>
<gene>
    <name evidence="4" type="ORF">PHJA_001027600</name>
</gene>
<evidence type="ECO:0000313" key="4">
    <source>
        <dbReference type="EMBL" id="GFP88839.1"/>
    </source>
</evidence>
<dbReference type="CDD" id="cd16461">
    <property type="entry name" value="RING-H2_EL5-like"/>
    <property type="match status" value="1"/>
</dbReference>
<dbReference type="EMBL" id="BMAC01000173">
    <property type="protein sequence ID" value="GFP88839.1"/>
    <property type="molecule type" value="Genomic_DNA"/>
</dbReference>
<dbReference type="OrthoDB" id="8062037at2759"/>
<keyword evidence="1" id="KW-0479">Metal-binding</keyword>
<evidence type="ECO:0000313" key="5">
    <source>
        <dbReference type="Proteomes" id="UP000653305"/>
    </source>
</evidence>
<evidence type="ECO:0000256" key="2">
    <source>
        <dbReference type="SAM" id="Phobius"/>
    </source>
</evidence>
<keyword evidence="1" id="KW-0862">Zinc</keyword>
<keyword evidence="2" id="KW-1133">Transmembrane helix</keyword>
<dbReference type="Gene3D" id="3.30.40.10">
    <property type="entry name" value="Zinc/RING finger domain, C3HC4 (zinc finger)"/>
    <property type="match status" value="1"/>
</dbReference>
<reference evidence="4" key="1">
    <citation type="submission" date="2020-07" db="EMBL/GenBank/DDBJ databases">
        <title>Ethylene signaling mediates host invasion by parasitic plants.</title>
        <authorList>
            <person name="Yoshida S."/>
        </authorList>
    </citation>
    <scope>NUCLEOTIDE SEQUENCE</scope>
    <source>
        <strain evidence="4">Okayama</strain>
    </source>
</reference>
<dbReference type="GO" id="GO:0008270">
    <property type="term" value="F:zinc ion binding"/>
    <property type="evidence" value="ECO:0007669"/>
    <property type="project" value="UniProtKB-KW"/>
</dbReference>
<dbReference type="Pfam" id="PF13639">
    <property type="entry name" value="zf-RING_2"/>
    <property type="match status" value="1"/>
</dbReference>
<comment type="caution">
    <text evidence="4">The sequence shown here is derived from an EMBL/GenBank/DDBJ whole genome shotgun (WGS) entry which is preliminary data.</text>
</comment>
<dbReference type="AlphaFoldDB" id="A0A830BS91"/>
<dbReference type="InterPro" id="IPR001841">
    <property type="entry name" value="Znf_RING"/>
</dbReference>
<keyword evidence="2" id="KW-0812">Transmembrane</keyword>
<dbReference type="PROSITE" id="PS50089">
    <property type="entry name" value="ZF_RING_2"/>
    <property type="match status" value="1"/>
</dbReference>
<evidence type="ECO:0000256" key="1">
    <source>
        <dbReference type="PROSITE-ProRule" id="PRU00175"/>
    </source>
</evidence>
<dbReference type="SUPFAM" id="SSF57850">
    <property type="entry name" value="RING/U-box"/>
    <property type="match status" value="1"/>
</dbReference>
<sequence>MNGSSDSIEEPADVSSTPTAGGFGYGLALSLALVIIFVIITYASYKCKHPRTPRLRDEHDTRGGLGEAALSSYPHLAYAQLKPHKNDSTASSACSICLADYKDTDLIRLLPDCGHLFHLGCIDPWLKLHPTCPICRSSPLPTPLWSPPTVTVR</sequence>
<keyword evidence="2" id="KW-0472">Membrane</keyword>
<dbReference type="Proteomes" id="UP000653305">
    <property type="component" value="Unassembled WGS sequence"/>
</dbReference>
<accession>A0A830BS91</accession>
<feature type="domain" description="RING-type" evidence="3">
    <location>
        <begin position="94"/>
        <end position="136"/>
    </location>
</feature>
<organism evidence="4 5">
    <name type="scientific">Phtheirospermum japonicum</name>
    <dbReference type="NCBI Taxonomy" id="374723"/>
    <lineage>
        <taxon>Eukaryota</taxon>
        <taxon>Viridiplantae</taxon>
        <taxon>Streptophyta</taxon>
        <taxon>Embryophyta</taxon>
        <taxon>Tracheophyta</taxon>
        <taxon>Spermatophyta</taxon>
        <taxon>Magnoliopsida</taxon>
        <taxon>eudicotyledons</taxon>
        <taxon>Gunneridae</taxon>
        <taxon>Pentapetalae</taxon>
        <taxon>asterids</taxon>
        <taxon>lamiids</taxon>
        <taxon>Lamiales</taxon>
        <taxon>Orobanchaceae</taxon>
        <taxon>Orobanchaceae incertae sedis</taxon>
        <taxon>Phtheirospermum</taxon>
    </lineage>
</organism>
<keyword evidence="1" id="KW-0863">Zinc-finger</keyword>
<keyword evidence="5" id="KW-1185">Reference proteome</keyword>